<feature type="compositionally biased region" description="Pro residues" evidence="1">
    <location>
        <begin position="48"/>
        <end position="57"/>
    </location>
</feature>
<keyword evidence="5" id="KW-1185">Reference proteome</keyword>
<name>A0ABM7PXL7_SINCY</name>
<keyword evidence="2" id="KW-0732">Signal</keyword>
<gene>
    <name evidence="4" type="ORF">SCMU_28870</name>
</gene>
<organism evidence="4 5">
    <name type="scientific">Sinomonas cyclohexanicum</name>
    <name type="common">Corynebacterium cyclohexanicum</name>
    <dbReference type="NCBI Taxonomy" id="322009"/>
    <lineage>
        <taxon>Bacteria</taxon>
        <taxon>Bacillati</taxon>
        <taxon>Actinomycetota</taxon>
        <taxon>Actinomycetes</taxon>
        <taxon>Micrococcales</taxon>
        <taxon>Micrococcaceae</taxon>
        <taxon>Sinomonas</taxon>
    </lineage>
</organism>
<evidence type="ECO:0000313" key="4">
    <source>
        <dbReference type="EMBL" id="BCT77045.1"/>
    </source>
</evidence>
<accession>A0ABM7PXL7</accession>
<feature type="region of interest" description="Disordered" evidence="1">
    <location>
        <begin position="35"/>
        <end position="75"/>
    </location>
</feature>
<evidence type="ECO:0000256" key="2">
    <source>
        <dbReference type="SAM" id="SignalP"/>
    </source>
</evidence>
<dbReference type="Proteomes" id="UP001319861">
    <property type="component" value="Chromosome"/>
</dbReference>
<reference evidence="4 5" key="1">
    <citation type="journal article" date="2021" name="J. Biosci. Bioeng.">
        <title>Identification and characterization of a chc gene cluster responsible for the aromatization pathway of cyclohexanecarboxylate degradation in Sinomonas cyclohexanicum ATCC 51369.</title>
        <authorList>
            <person name="Yamamoto T."/>
            <person name="Hasegawa Y."/>
            <person name="Lau P.C.K."/>
            <person name="Iwaki H."/>
        </authorList>
    </citation>
    <scope>NUCLEOTIDE SEQUENCE [LARGE SCALE GENOMIC DNA]</scope>
    <source>
        <strain evidence="4 5">ATCC 51369</strain>
    </source>
</reference>
<dbReference type="EMBL" id="AP024525">
    <property type="protein sequence ID" value="BCT77045.1"/>
    <property type="molecule type" value="Genomic_DNA"/>
</dbReference>
<protein>
    <recommendedName>
        <fullName evidence="3">DUF6993 domain-containing protein</fullName>
    </recommendedName>
</protein>
<dbReference type="Pfam" id="PF22504">
    <property type="entry name" value="DUF6993"/>
    <property type="match status" value="1"/>
</dbReference>
<feature type="signal peptide" evidence="2">
    <location>
        <begin position="1"/>
        <end position="36"/>
    </location>
</feature>
<feature type="chain" id="PRO_5045508823" description="DUF6993 domain-containing protein" evidence="2">
    <location>
        <begin position="37"/>
        <end position="174"/>
    </location>
</feature>
<sequence>MGAPKRPSPARKRAVLAVTGAVALAACLGTPALVSAVRPPQGPASGPTAPPAPPIVPSPGQTRSDGPPASGGREDLELFTSTLETAARATRPSSLTARTLTDALTAAGFDPDAMERTADRTSANLASPALTVSVRLGPTCLIGQYVRADASIVANRDEAVGSGTCLVGRTAPVE</sequence>
<evidence type="ECO:0000256" key="1">
    <source>
        <dbReference type="SAM" id="MobiDB-lite"/>
    </source>
</evidence>
<proteinExistence type="predicted"/>
<dbReference type="RefSeq" id="WP_229229793.1">
    <property type="nucleotide sequence ID" value="NZ_AP024525.1"/>
</dbReference>
<evidence type="ECO:0000259" key="3">
    <source>
        <dbReference type="Pfam" id="PF22504"/>
    </source>
</evidence>
<dbReference type="PROSITE" id="PS51257">
    <property type="entry name" value="PROKAR_LIPOPROTEIN"/>
    <property type="match status" value="1"/>
</dbReference>
<dbReference type="InterPro" id="IPR054262">
    <property type="entry name" value="DUF6993"/>
</dbReference>
<feature type="domain" description="DUF6993" evidence="3">
    <location>
        <begin position="91"/>
        <end position="168"/>
    </location>
</feature>
<evidence type="ECO:0000313" key="5">
    <source>
        <dbReference type="Proteomes" id="UP001319861"/>
    </source>
</evidence>